<comment type="caution">
    <text evidence="1">The sequence shown here is derived from an EMBL/GenBank/DDBJ whole genome shotgun (WGS) entry which is preliminary data.</text>
</comment>
<evidence type="ECO:0000313" key="1">
    <source>
        <dbReference type="EMBL" id="OIQ68066.1"/>
    </source>
</evidence>
<organism evidence="1">
    <name type="scientific">mine drainage metagenome</name>
    <dbReference type="NCBI Taxonomy" id="410659"/>
    <lineage>
        <taxon>unclassified sequences</taxon>
        <taxon>metagenomes</taxon>
        <taxon>ecological metagenomes</taxon>
    </lineage>
</organism>
<reference evidence="1" key="1">
    <citation type="submission" date="2016-10" db="EMBL/GenBank/DDBJ databases">
        <title>Sequence of Gallionella enrichment culture.</title>
        <authorList>
            <person name="Poehlein A."/>
            <person name="Muehling M."/>
            <person name="Daniel R."/>
        </authorList>
    </citation>
    <scope>NUCLEOTIDE SEQUENCE</scope>
</reference>
<proteinExistence type="predicted"/>
<gene>
    <name evidence="1" type="ORF">GALL_503490</name>
</gene>
<protein>
    <submittedName>
        <fullName evidence="1">Uncharacterized protein</fullName>
    </submittedName>
</protein>
<accession>A0A1J5PA34</accession>
<dbReference type="EMBL" id="MLJW01005527">
    <property type="protein sequence ID" value="OIQ68066.1"/>
    <property type="molecule type" value="Genomic_DNA"/>
</dbReference>
<sequence>MDARFAGGLGRGIVGRQLALKNKKPLGQPKRLSDGDSLRKLKSMSTLCTHNTLVPGPQMRVVKYAHQR</sequence>
<dbReference type="AlphaFoldDB" id="A0A1J5PA34"/>
<name>A0A1J5PA34_9ZZZZ</name>